<dbReference type="Gene3D" id="3.90.1710.10">
    <property type="entry name" value="Enterococcus faecalis V583 domain"/>
    <property type="match status" value="1"/>
</dbReference>
<accession>A0A317E2F2</accession>
<dbReference type="Gene3D" id="1.10.10.660">
    <property type="entry name" value="conserved protein of unknown function from Enterococcus faecalis V583"/>
    <property type="match status" value="1"/>
</dbReference>
<dbReference type="AlphaFoldDB" id="A0A317E2F2"/>
<sequence length="400" mass="40874">MSANEEAVARIAATAPRLTGSILAREALGLRDGELGHAGPPFEPGQTPPPTVLHALCGAAVHEGWARDGKTAAAMIAAGEIRLRANHEIGTVSPMAGVVRPGQRLFRIEDAASGTATFATLAEKGRRVLRFGHYGPDVAAGLAFVEGPVADAIEAALPPGGLEIMPLIARGVELGDDVHQRNIGGMFAFLGALAPLPGEIRDWLATHPQHVLNYAMAAAKLCLDRARGVARSGIVTAITRNGIDCAIQVAGLDGRWFRAPASLPVGGFFPGFALADAHADLGDSAIMEAFGLGGCIAHGAPEIGRAMGRDWGESCAAGRAMRALFLDRQPHIAPALAGAEGVGLGLDAGRVVAAGADIRIHTGISHRDGQSGWIGIGVASAPHAAFAAALSALESADGQP</sequence>
<dbReference type="Proteomes" id="UP000245461">
    <property type="component" value="Unassembled WGS sequence"/>
</dbReference>
<dbReference type="Pfam" id="PF06545">
    <property type="entry name" value="AllG"/>
    <property type="match status" value="1"/>
</dbReference>
<name>A0A317E2F2_9PROT</name>
<evidence type="ECO:0000313" key="1">
    <source>
        <dbReference type="EMBL" id="PWR19553.1"/>
    </source>
</evidence>
<dbReference type="InterPro" id="IPR024033">
    <property type="entry name" value="OXTCase_su_AllG_h-dom"/>
</dbReference>
<organism evidence="1 2">
    <name type="scientific">Zavarzinia aquatilis</name>
    <dbReference type="NCBI Taxonomy" id="2211142"/>
    <lineage>
        <taxon>Bacteria</taxon>
        <taxon>Pseudomonadati</taxon>
        <taxon>Pseudomonadota</taxon>
        <taxon>Alphaproteobacteria</taxon>
        <taxon>Rhodospirillales</taxon>
        <taxon>Zavarziniaceae</taxon>
        <taxon>Zavarzinia</taxon>
    </lineage>
</organism>
<reference evidence="1 2" key="1">
    <citation type="submission" date="2018-05" db="EMBL/GenBank/DDBJ databases">
        <title>Zavarzinia sp. HR-AS.</title>
        <authorList>
            <person name="Lee Y."/>
            <person name="Jeon C.O."/>
        </authorList>
    </citation>
    <scope>NUCLEOTIDE SEQUENCE [LARGE SCALE GENOMIC DNA]</scope>
    <source>
        <strain evidence="1 2">HR-AS</strain>
    </source>
</reference>
<evidence type="ECO:0008006" key="3">
    <source>
        <dbReference type="Google" id="ProtNLM"/>
    </source>
</evidence>
<dbReference type="OrthoDB" id="6193532at2"/>
<evidence type="ECO:0000313" key="2">
    <source>
        <dbReference type="Proteomes" id="UP000245461"/>
    </source>
</evidence>
<dbReference type="Gene3D" id="3.90.1700.10">
    <property type="entry name" value="v583 domain like"/>
    <property type="match status" value="1"/>
</dbReference>
<comment type="caution">
    <text evidence="1">The sequence shown here is derived from an EMBL/GenBank/DDBJ whole genome shotgun (WGS) entry which is preliminary data.</text>
</comment>
<dbReference type="InterPro" id="IPR009499">
    <property type="entry name" value="AllG-like"/>
</dbReference>
<protein>
    <recommendedName>
        <fullName evidence="3">DUF1116 domain-containing protein</fullName>
    </recommendedName>
</protein>
<keyword evidence="2" id="KW-1185">Reference proteome</keyword>
<proteinExistence type="predicted"/>
<gene>
    <name evidence="1" type="ORF">DKG74_16945</name>
</gene>
<dbReference type="EMBL" id="QGLE01000011">
    <property type="protein sequence ID" value="PWR19553.1"/>
    <property type="molecule type" value="Genomic_DNA"/>
</dbReference>